<sequence length="53" mass="5797">MSYRQRKITVEFTLSDGRTFGNGQGNMLTITDASCFASIGYMEGAPIKLSSML</sequence>
<name>A0A376FVE6_ECOLX</name>
<evidence type="ECO:0000313" key="1">
    <source>
        <dbReference type="EMBL" id="STD44584.1"/>
    </source>
</evidence>
<protein>
    <submittedName>
        <fullName evidence="1">Uncharacterized protein</fullName>
    </submittedName>
</protein>
<proteinExistence type="predicted"/>
<dbReference type="Proteomes" id="UP000254219">
    <property type="component" value="Unassembled WGS sequence"/>
</dbReference>
<organism evidence="1 2">
    <name type="scientific">Escherichia coli</name>
    <dbReference type="NCBI Taxonomy" id="562"/>
    <lineage>
        <taxon>Bacteria</taxon>
        <taxon>Pseudomonadati</taxon>
        <taxon>Pseudomonadota</taxon>
        <taxon>Gammaproteobacteria</taxon>
        <taxon>Enterobacterales</taxon>
        <taxon>Enterobacteriaceae</taxon>
        <taxon>Escherichia</taxon>
    </lineage>
</organism>
<dbReference type="EMBL" id="UFYN01000002">
    <property type="protein sequence ID" value="STD44584.1"/>
    <property type="molecule type" value="Genomic_DNA"/>
</dbReference>
<evidence type="ECO:0000313" key="2">
    <source>
        <dbReference type="Proteomes" id="UP000254219"/>
    </source>
</evidence>
<gene>
    <name evidence="1" type="ORF">NCTC11181_03527</name>
</gene>
<accession>A0A376FVE6</accession>
<reference evidence="1 2" key="1">
    <citation type="submission" date="2018-06" db="EMBL/GenBank/DDBJ databases">
        <authorList>
            <consortium name="Pathogen Informatics"/>
            <person name="Doyle S."/>
        </authorList>
    </citation>
    <scope>NUCLEOTIDE SEQUENCE [LARGE SCALE GENOMIC DNA]</scope>
    <source>
        <strain evidence="1 2">NCTC11181</strain>
    </source>
</reference>
<dbReference type="AlphaFoldDB" id="A0A376FVE6"/>